<dbReference type="EMBL" id="AWVF01000208">
    <property type="protein sequence ID" value="ERJ95527.1"/>
    <property type="molecule type" value="Genomic_DNA"/>
</dbReference>
<dbReference type="Pfam" id="PF13365">
    <property type="entry name" value="Trypsin_2"/>
    <property type="match status" value="1"/>
</dbReference>
<evidence type="ECO:0000259" key="4">
    <source>
        <dbReference type="Pfam" id="PF13180"/>
    </source>
</evidence>
<dbReference type="PRINTS" id="PR00834">
    <property type="entry name" value="PROTEASES2C"/>
</dbReference>
<dbReference type="eggNOG" id="COG0265">
    <property type="taxonomic scope" value="Bacteria"/>
</dbReference>
<organism evidence="5 6">
    <name type="scientific">Ruminococcus callidus ATCC 27760</name>
    <dbReference type="NCBI Taxonomy" id="411473"/>
    <lineage>
        <taxon>Bacteria</taxon>
        <taxon>Bacillati</taxon>
        <taxon>Bacillota</taxon>
        <taxon>Clostridia</taxon>
        <taxon>Eubacteriales</taxon>
        <taxon>Oscillospiraceae</taxon>
        <taxon>Ruminococcus</taxon>
    </lineage>
</organism>
<dbReference type="PANTHER" id="PTHR43343">
    <property type="entry name" value="PEPTIDASE S12"/>
    <property type="match status" value="1"/>
</dbReference>
<feature type="region of interest" description="Disordered" evidence="3">
    <location>
        <begin position="1"/>
        <end position="105"/>
    </location>
</feature>
<dbReference type="AlphaFoldDB" id="U2KTC6"/>
<dbReference type="Pfam" id="PF13180">
    <property type="entry name" value="PDZ_2"/>
    <property type="match status" value="1"/>
</dbReference>
<evidence type="ECO:0000256" key="3">
    <source>
        <dbReference type="SAM" id="MobiDB-lite"/>
    </source>
</evidence>
<evidence type="ECO:0000256" key="2">
    <source>
        <dbReference type="ARBA" id="ARBA00022801"/>
    </source>
</evidence>
<proteinExistence type="predicted"/>
<accession>U2KTC6</accession>
<reference evidence="5 6" key="1">
    <citation type="submission" date="2013-07" db="EMBL/GenBank/DDBJ databases">
        <authorList>
            <person name="Weinstock G."/>
            <person name="Sodergren E."/>
            <person name="Wylie T."/>
            <person name="Fulton L."/>
            <person name="Fulton R."/>
            <person name="Fronick C."/>
            <person name="O'Laughlin M."/>
            <person name="Godfrey J."/>
            <person name="Miner T."/>
            <person name="Herter B."/>
            <person name="Appelbaum E."/>
            <person name="Cordes M."/>
            <person name="Lek S."/>
            <person name="Wollam A."/>
            <person name="Pepin K.H."/>
            <person name="Palsikar V.B."/>
            <person name="Mitreva M."/>
            <person name="Wilson R.K."/>
        </authorList>
    </citation>
    <scope>NUCLEOTIDE SEQUENCE [LARGE SCALE GENOMIC DNA]</scope>
    <source>
        <strain evidence="5 6">ATCC 27760</strain>
    </source>
</reference>
<dbReference type="PANTHER" id="PTHR43343:SF3">
    <property type="entry name" value="PROTEASE DO-LIKE 8, CHLOROPLASTIC"/>
    <property type="match status" value="1"/>
</dbReference>
<dbReference type="InterPro" id="IPR051201">
    <property type="entry name" value="Chloro_Bact_Ser_Proteases"/>
</dbReference>
<evidence type="ECO:0000256" key="1">
    <source>
        <dbReference type="ARBA" id="ARBA00022670"/>
    </source>
</evidence>
<dbReference type="SUPFAM" id="SSF50156">
    <property type="entry name" value="PDZ domain-like"/>
    <property type="match status" value="1"/>
</dbReference>
<dbReference type="GO" id="GO:0004252">
    <property type="term" value="F:serine-type endopeptidase activity"/>
    <property type="evidence" value="ECO:0007669"/>
    <property type="project" value="InterPro"/>
</dbReference>
<dbReference type="SUPFAM" id="SSF50494">
    <property type="entry name" value="Trypsin-like serine proteases"/>
    <property type="match status" value="1"/>
</dbReference>
<name>U2KTC6_9FIRM</name>
<dbReference type="GO" id="GO:0006508">
    <property type="term" value="P:proteolysis"/>
    <property type="evidence" value="ECO:0007669"/>
    <property type="project" value="UniProtKB-KW"/>
</dbReference>
<dbReference type="PATRIC" id="fig|411473.3.peg.1337"/>
<dbReference type="InterPro" id="IPR009003">
    <property type="entry name" value="Peptidase_S1_PA"/>
</dbReference>
<sequence length="547" mass="58213">MQEPFPNFPTEPPQKPAGEPLPPQEETPAPPTEQPVPPVQNPLPPVQNNPVPPVQNPLPPVQGMPQNNPIPPMQNPLPPVQGTPQNNPVPPVQNPLPPAQDMPQNNPIPPMQNPIPNWYQNQQPTMGNWQIPPQVPPAPPQKQPLTPEQKDRRTAFWLKIVAALLAALLLYCIGSDVVSYRRGGAAPAAATASDTDRDETAGSKVIIQQQDKPELDKNAENTDADGAYTVEGVASVVCPSIVEIETYGDAKGEQLSGTGSGIISSEDGYIITNAHVLTNGKSFRVIMSDETEYPATVIGKDNKTDLAVIKIEGSDFPAAVMGDSDEVVLGESVVAIGNPAGLSGSVTNGIVSGLNRQIRSDATGFDMNCIQTNAAISPGNSGGALVNMYGQVIGITSSKYVSSSYEGLGFAITINEVLPIVQDLIDNGYVADRVRVGITFISLIPEEVRQGFADEIGMKTVPDNLSGVWITEIADDCDIASTDLQVNDVIVSVQGEAVDDYDSLNAAIAGLKGGDTIEARCRRYQPDGNFEEFSIQCKLMADTSGNY</sequence>
<dbReference type="STRING" id="411473.RUMCAL_01637"/>
<keyword evidence="1" id="KW-0645">Protease</keyword>
<keyword evidence="6" id="KW-1185">Reference proteome</keyword>
<dbReference type="InterPro" id="IPR036034">
    <property type="entry name" value="PDZ_sf"/>
</dbReference>
<protein>
    <submittedName>
        <fullName evidence="5">Trypsin</fullName>
    </submittedName>
</protein>
<dbReference type="OrthoDB" id="9758917at2"/>
<gene>
    <name evidence="5" type="ORF">RUMCAL_01637</name>
</gene>
<evidence type="ECO:0000313" key="6">
    <source>
        <dbReference type="Proteomes" id="UP000016662"/>
    </source>
</evidence>
<dbReference type="RefSeq" id="WP_021683109.1">
    <property type="nucleotide sequence ID" value="NZ_KI260464.1"/>
</dbReference>
<comment type="caution">
    <text evidence="5">The sequence shown here is derived from an EMBL/GenBank/DDBJ whole genome shotgun (WGS) entry which is preliminary data.</text>
</comment>
<evidence type="ECO:0000313" key="5">
    <source>
        <dbReference type="EMBL" id="ERJ95527.1"/>
    </source>
</evidence>
<dbReference type="Gene3D" id="2.40.10.120">
    <property type="match status" value="1"/>
</dbReference>
<dbReference type="InterPro" id="IPR001478">
    <property type="entry name" value="PDZ"/>
</dbReference>
<feature type="domain" description="PDZ" evidence="4">
    <location>
        <begin position="456"/>
        <end position="535"/>
    </location>
</feature>
<dbReference type="Proteomes" id="UP000016662">
    <property type="component" value="Unassembled WGS sequence"/>
</dbReference>
<dbReference type="HOGENOM" id="CLU_020120_0_0_9"/>
<keyword evidence="2" id="KW-0378">Hydrolase</keyword>
<feature type="region of interest" description="Disordered" evidence="3">
    <location>
        <begin position="125"/>
        <end position="149"/>
    </location>
</feature>
<dbReference type="InterPro" id="IPR001940">
    <property type="entry name" value="Peptidase_S1C"/>
</dbReference>
<feature type="compositionally biased region" description="Pro residues" evidence="3">
    <location>
        <begin position="133"/>
        <end position="142"/>
    </location>
</feature>
<dbReference type="Gene3D" id="2.30.42.10">
    <property type="match status" value="1"/>
</dbReference>